<accession>A0A3M5GH99</accession>
<evidence type="ECO:0000313" key="2">
    <source>
        <dbReference type="Proteomes" id="UP000270499"/>
    </source>
</evidence>
<reference evidence="1 2" key="1">
    <citation type="submission" date="2018-08" db="EMBL/GenBank/DDBJ databases">
        <title>Recombination of ecologically and evolutionarily significant loci maintains genetic cohesion in the Pseudomonas syringae species complex.</title>
        <authorList>
            <person name="Dillon M."/>
            <person name="Thakur S."/>
            <person name="Almeida R.N.D."/>
            <person name="Weir B.S."/>
            <person name="Guttman D.S."/>
        </authorList>
    </citation>
    <scope>NUCLEOTIDE SEQUENCE [LARGE SCALE GENOMIC DNA]</scope>
    <source>
        <strain evidence="1 2">ICMP 9421</strain>
    </source>
</reference>
<organism evidence="1 2">
    <name type="scientific">Pseudomonas savastanoi</name>
    <name type="common">Pseudomonas syringae pv. savastanoi</name>
    <dbReference type="NCBI Taxonomy" id="29438"/>
    <lineage>
        <taxon>Bacteria</taxon>
        <taxon>Pseudomonadati</taxon>
        <taxon>Pseudomonadota</taxon>
        <taxon>Gammaproteobacteria</taxon>
        <taxon>Pseudomonadales</taxon>
        <taxon>Pseudomonadaceae</taxon>
        <taxon>Pseudomonas</taxon>
    </lineage>
</organism>
<evidence type="ECO:0000313" key="1">
    <source>
        <dbReference type="EMBL" id="RMS85460.1"/>
    </source>
</evidence>
<gene>
    <name evidence="1" type="ORF">ALP59_200168</name>
</gene>
<name>A0A3M5GH99_PSESS</name>
<protein>
    <submittedName>
        <fullName evidence="1">Uncharacterized protein</fullName>
    </submittedName>
</protein>
<proteinExistence type="predicted"/>
<comment type="caution">
    <text evidence="1">The sequence shown here is derived from an EMBL/GenBank/DDBJ whole genome shotgun (WGS) entry which is preliminary data.</text>
</comment>
<sequence>MASETKKRKRASRAKAKAKQTRICSGSRLKTAVLAISAFFGSDYMRVSGAVGSD</sequence>
<dbReference type="AlphaFoldDB" id="A0A3M5GH99"/>
<dbReference type="EMBL" id="RBSW01000054">
    <property type="protein sequence ID" value="RMS85460.1"/>
    <property type="molecule type" value="Genomic_DNA"/>
</dbReference>
<dbReference type="Proteomes" id="UP000270499">
    <property type="component" value="Unassembled WGS sequence"/>
</dbReference>